<dbReference type="PANTHER" id="PTHR43651:SF3">
    <property type="entry name" value="1,4-ALPHA-GLUCAN-BRANCHING ENZYME"/>
    <property type="match status" value="1"/>
</dbReference>
<evidence type="ECO:0000256" key="6">
    <source>
        <dbReference type="ARBA" id="ARBA00022676"/>
    </source>
</evidence>
<evidence type="ECO:0000256" key="4">
    <source>
        <dbReference type="ARBA" id="ARBA00009000"/>
    </source>
</evidence>
<dbReference type="GO" id="GO:0043169">
    <property type="term" value="F:cation binding"/>
    <property type="evidence" value="ECO:0007669"/>
    <property type="project" value="InterPro"/>
</dbReference>
<dbReference type="PANTHER" id="PTHR43651">
    <property type="entry name" value="1,4-ALPHA-GLUCAN-BRANCHING ENZYME"/>
    <property type="match status" value="1"/>
</dbReference>
<keyword evidence="9 10" id="KW-0119">Carbohydrate metabolism</keyword>
<dbReference type="Gene3D" id="2.60.40.10">
    <property type="entry name" value="Immunoglobulins"/>
    <property type="match status" value="1"/>
</dbReference>
<dbReference type="EMBL" id="BLVP01000008">
    <property type="protein sequence ID" value="GFM37447.1"/>
    <property type="molecule type" value="Genomic_DNA"/>
</dbReference>
<evidence type="ECO:0000256" key="8">
    <source>
        <dbReference type="ARBA" id="ARBA00023056"/>
    </source>
</evidence>
<dbReference type="InterPro" id="IPR044143">
    <property type="entry name" value="GlgB_N_E_set_prok"/>
</dbReference>
<dbReference type="InterPro" id="IPR006047">
    <property type="entry name" value="GH13_cat_dom"/>
</dbReference>
<dbReference type="NCBIfam" id="TIGR01515">
    <property type="entry name" value="branching_enzym"/>
    <property type="match status" value="1"/>
</dbReference>
<dbReference type="NCBIfam" id="NF008967">
    <property type="entry name" value="PRK12313.1"/>
    <property type="match status" value="1"/>
</dbReference>
<dbReference type="GO" id="GO:0003844">
    <property type="term" value="F:1,4-alpha-glucan branching enzyme activity"/>
    <property type="evidence" value="ECO:0007669"/>
    <property type="project" value="UniProtKB-UniRule"/>
</dbReference>
<evidence type="ECO:0000256" key="1">
    <source>
        <dbReference type="ARBA" id="ARBA00000826"/>
    </source>
</evidence>
<comment type="subunit">
    <text evidence="10">Monomer.</text>
</comment>
<name>A0A7J0BUS1_9BACT</name>
<dbReference type="InterPro" id="IPR006407">
    <property type="entry name" value="GlgB"/>
</dbReference>
<dbReference type="Pfam" id="PF00128">
    <property type="entry name" value="Alpha-amylase"/>
    <property type="match status" value="1"/>
</dbReference>
<evidence type="ECO:0000256" key="3">
    <source>
        <dbReference type="ARBA" id="ARBA00004964"/>
    </source>
</evidence>
<dbReference type="InterPro" id="IPR006048">
    <property type="entry name" value="A-amylase/branching_C"/>
</dbReference>
<feature type="active site" description="Nucleophile" evidence="10 11">
    <location>
        <position position="317"/>
    </location>
</feature>
<proteinExistence type="inferred from homology"/>
<dbReference type="InterPro" id="IPR014756">
    <property type="entry name" value="Ig_E-set"/>
</dbReference>
<reference evidence="13 14" key="1">
    <citation type="submission" date="2020-05" db="EMBL/GenBank/DDBJ databases">
        <title>Draft genome sequence of Desulfovibrio psychrotolerans JS1T.</title>
        <authorList>
            <person name="Ueno A."/>
            <person name="Tamazawa S."/>
            <person name="Tamamura S."/>
            <person name="Murakami T."/>
            <person name="Kiyama T."/>
            <person name="Inomata H."/>
            <person name="Amano Y."/>
            <person name="Miyakawa K."/>
            <person name="Tamaki H."/>
            <person name="Naganuma T."/>
            <person name="Kaneko K."/>
        </authorList>
    </citation>
    <scope>NUCLEOTIDE SEQUENCE [LARGE SCALE GENOMIC DNA]</scope>
    <source>
        <strain evidence="13 14">JS1</strain>
    </source>
</reference>
<evidence type="ECO:0000256" key="2">
    <source>
        <dbReference type="ARBA" id="ARBA00002953"/>
    </source>
</evidence>
<organism evidence="13 14">
    <name type="scientific">Desulfovibrio psychrotolerans</name>
    <dbReference type="NCBI Taxonomy" id="415242"/>
    <lineage>
        <taxon>Bacteria</taxon>
        <taxon>Pseudomonadati</taxon>
        <taxon>Thermodesulfobacteriota</taxon>
        <taxon>Desulfovibrionia</taxon>
        <taxon>Desulfovibrionales</taxon>
        <taxon>Desulfovibrionaceae</taxon>
        <taxon>Desulfovibrio</taxon>
    </lineage>
</organism>
<evidence type="ECO:0000313" key="14">
    <source>
        <dbReference type="Proteomes" id="UP000503820"/>
    </source>
</evidence>
<keyword evidence="7 10" id="KW-0808">Transferase</keyword>
<dbReference type="Pfam" id="PF02922">
    <property type="entry name" value="CBM_48"/>
    <property type="match status" value="1"/>
</dbReference>
<dbReference type="Gene3D" id="3.20.20.80">
    <property type="entry name" value="Glycosidases"/>
    <property type="match status" value="1"/>
</dbReference>
<dbReference type="GO" id="GO:0005978">
    <property type="term" value="P:glycogen biosynthetic process"/>
    <property type="evidence" value="ECO:0007669"/>
    <property type="project" value="UniProtKB-UniRule"/>
</dbReference>
<dbReference type="SMART" id="SM00642">
    <property type="entry name" value="Aamy"/>
    <property type="match status" value="1"/>
</dbReference>
<dbReference type="CDD" id="cd02855">
    <property type="entry name" value="E_set_GBE_prok_N"/>
    <property type="match status" value="1"/>
</dbReference>
<dbReference type="NCBIfam" id="NF003811">
    <property type="entry name" value="PRK05402.1"/>
    <property type="match status" value="1"/>
</dbReference>
<dbReference type="Pfam" id="PF02806">
    <property type="entry name" value="Alpha-amylase_C"/>
    <property type="match status" value="1"/>
</dbReference>
<dbReference type="FunFam" id="3.20.20.80:FF:000003">
    <property type="entry name" value="1,4-alpha-glucan branching enzyme GlgB"/>
    <property type="match status" value="1"/>
</dbReference>
<keyword evidence="8 10" id="KW-0320">Glycogen biosynthesis</keyword>
<sequence>MHTIPTFIEPFDLYLFGKGEHWDLYRILGAHPVEQEGEAGYRFAVWAPNAKEVHLTGPFNDWRYGDLPLYPVGSSGIWAAFVPHMERGTLYKFGVMGGDGRIVYKTDPLALYAELRPGIAAVTWDVDNYKWQDADWMARRRETGPPLASPISIYEVHLGSWMRRPNGYEGQAPFLSYGELADRLIPYLLDMGFTHLELLPVAEHPLDESWGYQTSHYYAPTSRFGTPEELKSFVDRCHQAGIGVLLDWVPAHFPKDEWCLGRFDGSALYEHMDPRKGEHPDWGTYIFNYGRHEVRNFLFANALYWLREFHFDGLRIDAVASMLYLDYSREGDDWVPNEHGGKENLDAISFLCELNRVVHAEFPGASIIAEESTSWPGVSRPLYTGGLGFTFKWNMGWMHDMLDYMRKDPIYRPHHHNSLTFSMLYAFSENFVLPLSHDEVVHGKGALLSKMPGDMWQQQANLRLLYAYMWAHPGKKLLFMGGEFGQWNEWNASRELDWCLRQFPAHEGIRSLVRELNRLLVREPALHRCDHDWSGFRWVDVTDYAASVISFIRMAPGAKPLLWVFNFTPVVRTHYRIAAPQGGLWSELLNSDSELYGGSNVGNNGAVTAERDHFSGDHYLELTLPPLGALCLCPAG</sequence>
<protein>
    <recommendedName>
        <fullName evidence="10">1,4-alpha-glucan branching enzyme GlgB</fullName>
        <ecNumber evidence="10">2.4.1.18</ecNumber>
    </recommendedName>
    <alternativeName>
        <fullName evidence="10">1,4-alpha-D-glucan:1,4-alpha-D-glucan 6-glucosyl-transferase</fullName>
    </alternativeName>
    <alternativeName>
        <fullName evidence="10">Alpha-(1-&gt;4)-glucan branching enzyme</fullName>
    </alternativeName>
    <alternativeName>
        <fullName evidence="10">Glycogen branching enzyme</fullName>
        <shortName evidence="10">BE</shortName>
    </alternativeName>
</protein>
<dbReference type="UniPathway" id="UPA00164"/>
<dbReference type="RefSeq" id="WP_174410043.1">
    <property type="nucleotide sequence ID" value="NZ_BLVP01000008.1"/>
</dbReference>
<comment type="pathway">
    <text evidence="3 10">Glycan biosynthesis; glycogen biosynthesis.</text>
</comment>
<dbReference type="AlphaFoldDB" id="A0A7J0BUS1"/>
<dbReference type="InterPro" id="IPR004193">
    <property type="entry name" value="Glyco_hydro_13_N"/>
</dbReference>
<comment type="similarity">
    <text evidence="4 10">Belongs to the glycosyl hydrolase 13 family. GlgB subfamily.</text>
</comment>
<dbReference type="InterPro" id="IPR037439">
    <property type="entry name" value="Branching_enzy"/>
</dbReference>
<dbReference type="HAMAP" id="MF_00685">
    <property type="entry name" value="GlgB"/>
    <property type="match status" value="1"/>
</dbReference>
<evidence type="ECO:0000313" key="13">
    <source>
        <dbReference type="EMBL" id="GFM37447.1"/>
    </source>
</evidence>
<evidence type="ECO:0000256" key="7">
    <source>
        <dbReference type="ARBA" id="ARBA00022679"/>
    </source>
</evidence>
<dbReference type="Proteomes" id="UP000503820">
    <property type="component" value="Unassembled WGS sequence"/>
</dbReference>
<evidence type="ECO:0000256" key="9">
    <source>
        <dbReference type="ARBA" id="ARBA00023277"/>
    </source>
</evidence>
<keyword evidence="14" id="KW-1185">Reference proteome</keyword>
<keyword evidence="6 10" id="KW-0328">Glycosyltransferase</keyword>
<dbReference type="PIRSF" id="PIRSF000463">
    <property type="entry name" value="GlgB"/>
    <property type="match status" value="1"/>
</dbReference>
<accession>A0A7J0BUS1</accession>
<gene>
    <name evidence="10 13" type="primary">glgB</name>
    <name evidence="13" type="ORF">DSM19430T_21310</name>
</gene>
<evidence type="ECO:0000256" key="10">
    <source>
        <dbReference type="HAMAP-Rule" id="MF_00685"/>
    </source>
</evidence>
<dbReference type="SUPFAM" id="SSF51011">
    <property type="entry name" value="Glycosyl hydrolase domain"/>
    <property type="match status" value="1"/>
</dbReference>
<comment type="function">
    <text evidence="2 10">Catalyzes the formation of the alpha-1,6-glucosidic linkages in glycogen by scission of a 1,4-alpha-linked oligosaccharide from growing alpha-1,4-glucan chains and the subsequent attachment of the oligosaccharide to the alpha-1,6 position.</text>
</comment>
<dbReference type="CDD" id="cd11322">
    <property type="entry name" value="AmyAc_Glg_BE"/>
    <property type="match status" value="1"/>
</dbReference>
<dbReference type="InterPro" id="IPR017853">
    <property type="entry name" value="GH"/>
</dbReference>
<feature type="domain" description="Glycosyl hydrolase family 13 catalytic" evidence="12">
    <location>
        <begin position="155"/>
        <end position="516"/>
    </location>
</feature>
<dbReference type="GO" id="GO:0004553">
    <property type="term" value="F:hydrolase activity, hydrolyzing O-glycosyl compounds"/>
    <property type="evidence" value="ECO:0007669"/>
    <property type="project" value="InterPro"/>
</dbReference>
<feature type="active site" description="Proton donor" evidence="10 11">
    <location>
        <position position="370"/>
    </location>
</feature>
<dbReference type="InterPro" id="IPR013783">
    <property type="entry name" value="Ig-like_fold"/>
</dbReference>
<evidence type="ECO:0000259" key="12">
    <source>
        <dbReference type="SMART" id="SM00642"/>
    </source>
</evidence>
<dbReference type="EC" id="2.4.1.18" evidence="10"/>
<comment type="catalytic activity">
    <reaction evidence="1 10">
        <text>Transfers a segment of a (1-&gt;4)-alpha-D-glucan chain to a primary hydroxy group in a similar glucan chain.</text>
        <dbReference type="EC" id="2.4.1.18"/>
    </reaction>
</comment>
<keyword evidence="5 10" id="KW-0321">Glycogen metabolism</keyword>
<dbReference type="GO" id="GO:0005829">
    <property type="term" value="C:cytosol"/>
    <property type="evidence" value="ECO:0007669"/>
    <property type="project" value="TreeGrafter"/>
</dbReference>
<dbReference type="SUPFAM" id="SSF81296">
    <property type="entry name" value="E set domains"/>
    <property type="match status" value="1"/>
</dbReference>
<comment type="caution">
    <text evidence="13">The sequence shown here is derived from an EMBL/GenBank/DDBJ whole genome shotgun (WGS) entry which is preliminary data.</text>
</comment>
<dbReference type="FunFam" id="2.60.40.1180:FF:000002">
    <property type="entry name" value="1,4-alpha-glucan branching enzyme GlgB"/>
    <property type="match status" value="1"/>
</dbReference>
<dbReference type="Gene3D" id="2.60.40.1180">
    <property type="entry name" value="Golgi alpha-mannosidase II"/>
    <property type="match status" value="1"/>
</dbReference>
<evidence type="ECO:0000256" key="11">
    <source>
        <dbReference type="PIRSR" id="PIRSR000463-1"/>
    </source>
</evidence>
<evidence type="ECO:0000256" key="5">
    <source>
        <dbReference type="ARBA" id="ARBA00022600"/>
    </source>
</evidence>
<dbReference type="InterPro" id="IPR013780">
    <property type="entry name" value="Glyco_hydro_b"/>
</dbReference>
<dbReference type="SUPFAM" id="SSF51445">
    <property type="entry name" value="(Trans)glycosidases"/>
    <property type="match status" value="1"/>
</dbReference>